<dbReference type="OrthoDB" id="5870589at2759"/>
<dbReference type="Pfam" id="PF21530">
    <property type="entry name" value="Pif1_2B_dom"/>
    <property type="match status" value="1"/>
</dbReference>
<dbReference type="GO" id="GO:0005657">
    <property type="term" value="C:replication fork"/>
    <property type="evidence" value="ECO:0007669"/>
    <property type="project" value="TreeGrafter"/>
</dbReference>
<proteinExistence type="predicted"/>
<dbReference type="AlphaFoldDB" id="A0A368GLQ1"/>
<dbReference type="PANTHER" id="PTHR23274:SF51">
    <property type="entry name" value="OS03G0423850 PROTEIN"/>
    <property type="match status" value="1"/>
</dbReference>
<dbReference type="GO" id="GO:0006260">
    <property type="term" value="P:DNA replication"/>
    <property type="evidence" value="ECO:0007669"/>
    <property type="project" value="TreeGrafter"/>
</dbReference>
<evidence type="ECO:0000313" key="3">
    <source>
        <dbReference type="Proteomes" id="UP000252519"/>
    </source>
</evidence>
<feature type="domain" description="DNA helicase Pif1-like 2B" evidence="1">
    <location>
        <begin position="4"/>
        <end position="47"/>
    </location>
</feature>
<keyword evidence="3" id="KW-1185">Reference proteome</keyword>
<organism evidence="2 3">
    <name type="scientific">Ancylostoma caninum</name>
    <name type="common">Dog hookworm</name>
    <dbReference type="NCBI Taxonomy" id="29170"/>
    <lineage>
        <taxon>Eukaryota</taxon>
        <taxon>Metazoa</taxon>
        <taxon>Ecdysozoa</taxon>
        <taxon>Nematoda</taxon>
        <taxon>Chromadorea</taxon>
        <taxon>Rhabditida</taxon>
        <taxon>Rhabditina</taxon>
        <taxon>Rhabditomorpha</taxon>
        <taxon>Strongyloidea</taxon>
        <taxon>Ancylostomatidae</taxon>
        <taxon>Ancylostomatinae</taxon>
        <taxon>Ancylostoma</taxon>
    </lineage>
</organism>
<evidence type="ECO:0000313" key="2">
    <source>
        <dbReference type="EMBL" id="RCN45264.1"/>
    </source>
</evidence>
<dbReference type="PANTHER" id="PTHR23274">
    <property type="entry name" value="DNA HELICASE-RELATED"/>
    <property type="match status" value="1"/>
</dbReference>
<dbReference type="STRING" id="29170.A0A368GLQ1"/>
<comment type="caution">
    <text evidence="2">The sequence shown here is derived from an EMBL/GenBank/DDBJ whole genome shotgun (WGS) entry which is preliminary data.</text>
</comment>
<accession>A0A368GLQ1</accession>
<dbReference type="EMBL" id="JOJR01000106">
    <property type="protein sequence ID" value="RCN45264.1"/>
    <property type="molecule type" value="Genomic_DNA"/>
</dbReference>
<evidence type="ECO:0000259" key="1">
    <source>
        <dbReference type="Pfam" id="PF21530"/>
    </source>
</evidence>
<name>A0A368GLQ1_ANCCA</name>
<dbReference type="Proteomes" id="UP000252519">
    <property type="component" value="Unassembled WGS sequence"/>
</dbReference>
<dbReference type="InterPro" id="IPR049163">
    <property type="entry name" value="Pif1-like_2B_dom"/>
</dbReference>
<sequence>MECLKALGSSGMPPHGLRLKKGAIVMLLRNLDVVDGLCNRARLKVETLGRYVLGCLMWRAQGSVGSSS</sequence>
<gene>
    <name evidence="2" type="ORF">ANCCAN_08764</name>
</gene>
<protein>
    <recommendedName>
        <fullName evidence="1">DNA helicase Pif1-like 2B domain-containing protein</fullName>
    </recommendedName>
</protein>
<reference evidence="2 3" key="1">
    <citation type="submission" date="2014-10" db="EMBL/GenBank/DDBJ databases">
        <title>Draft genome of the hookworm Ancylostoma caninum.</title>
        <authorList>
            <person name="Mitreva M."/>
        </authorList>
    </citation>
    <scope>NUCLEOTIDE SEQUENCE [LARGE SCALE GENOMIC DNA]</scope>
    <source>
        <strain evidence="2 3">Baltimore</strain>
    </source>
</reference>